<comment type="caution">
    <text evidence="2">The sequence shown here is derived from an EMBL/GenBank/DDBJ whole genome shotgun (WGS) entry which is preliminary data.</text>
</comment>
<evidence type="ECO:0000313" key="2">
    <source>
        <dbReference type="EMBL" id="RKR72962.1"/>
    </source>
</evidence>
<evidence type="ECO:0000313" key="3">
    <source>
        <dbReference type="Proteomes" id="UP000280008"/>
    </source>
</evidence>
<dbReference type="Proteomes" id="UP000280008">
    <property type="component" value="Unassembled WGS sequence"/>
</dbReference>
<dbReference type="InterPro" id="IPR016181">
    <property type="entry name" value="Acyl_CoA_acyltransferase"/>
</dbReference>
<dbReference type="OrthoDB" id="3173333at2"/>
<dbReference type="PANTHER" id="PTHR43072">
    <property type="entry name" value="N-ACETYLTRANSFERASE"/>
    <property type="match status" value="1"/>
</dbReference>
<dbReference type="SUPFAM" id="SSF55729">
    <property type="entry name" value="Acyl-CoA N-acyltransferases (Nat)"/>
    <property type="match status" value="1"/>
</dbReference>
<dbReference type="InterPro" id="IPR000182">
    <property type="entry name" value="GNAT_dom"/>
</dbReference>
<feature type="domain" description="N-acetyltransferase" evidence="1">
    <location>
        <begin position="4"/>
        <end position="166"/>
    </location>
</feature>
<dbReference type="Gene3D" id="3.40.630.30">
    <property type="match status" value="1"/>
</dbReference>
<dbReference type="EMBL" id="RBKS01000001">
    <property type="protein sequence ID" value="RKR72962.1"/>
    <property type="molecule type" value="Genomic_DNA"/>
</dbReference>
<protein>
    <submittedName>
        <fullName evidence="2">Phosphinothricin acetyltransferase</fullName>
    </submittedName>
</protein>
<dbReference type="AlphaFoldDB" id="A0A495IAM1"/>
<accession>A0A495IAM1</accession>
<reference evidence="2 3" key="1">
    <citation type="submission" date="2018-10" db="EMBL/GenBank/DDBJ databases">
        <title>Sequencing the genomes of 1000 actinobacteria strains.</title>
        <authorList>
            <person name="Klenk H.-P."/>
        </authorList>
    </citation>
    <scope>NUCLEOTIDE SEQUENCE [LARGE SCALE GENOMIC DNA]</scope>
    <source>
        <strain evidence="2 3">DSM 17894</strain>
    </source>
</reference>
<proteinExistence type="predicted"/>
<evidence type="ECO:0000259" key="1">
    <source>
        <dbReference type="PROSITE" id="PS51186"/>
    </source>
</evidence>
<dbReference type="PANTHER" id="PTHR43072:SF8">
    <property type="entry name" value="ACYLTRANSFERASE FABY-RELATED"/>
    <property type="match status" value="1"/>
</dbReference>
<sequence>MADFTVRDATPDDAAACAAIYEPYVTGTAITFEEVAPTAAEMATRIIDAQAAHAWLVLDDPDRGVIGYAYAGPFAKRAAYRWATEVSVYLHPAAGGRGGGRALYEALFPLLLRRGFRIAMACMTLPNDASVGLHRSFGFETVATYPDVGWKLGAWHTTAWMQKRLAPADEGEPLELR</sequence>
<gene>
    <name evidence="2" type="ORF">C8E83_0044</name>
</gene>
<keyword evidence="2" id="KW-0808">Transferase</keyword>
<dbReference type="RefSeq" id="WP_121367883.1">
    <property type="nucleotide sequence ID" value="NZ_RBKS01000001.1"/>
</dbReference>
<keyword evidence="3" id="KW-1185">Reference proteome</keyword>
<dbReference type="Pfam" id="PF13420">
    <property type="entry name" value="Acetyltransf_4"/>
    <property type="match status" value="1"/>
</dbReference>
<organism evidence="2 3">
    <name type="scientific">Frondihabitans australicus</name>
    <dbReference type="NCBI Taxonomy" id="386892"/>
    <lineage>
        <taxon>Bacteria</taxon>
        <taxon>Bacillati</taxon>
        <taxon>Actinomycetota</taxon>
        <taxon>Actinomycetes</taxon>
        <taxon>Micrococcales</taxon>
        <taxon>Microbacteriaceae</taxon>
        <taxon>Frondihabitans</taxon>
    </lineage>
</organism>
<dbReference type="PROSITE" id="PS51186">
    <property type="entry name" value="GNAT"/>
    <property type="match status" value="1"/>
</dbReference>
<dbReference type="GO" id="GO:0016747">
    <property type="term" value="F:acyltransferase activity, transferring groups other than amino-acyl groups"/>
    <property type="evidence" value="ECO:0007669"/>
    <property type="project" value="InterPro"/>
</dbReference>
<name>A0A495IAM1_9MICO</name>